<protein>
    <recommendedName>
        <fullName evidence="2">DUF6533 domain-containing protein</fullName>
    </recommendedName>
</protein>
<proteinExistence type="predicted"/>
<feature type="transmembrane region" description="Helical" evidence="1">
    <location>
        <begin position="46"/>
        <end position="67"/>
    </location>
</feature>
<comment type="caution">
    <text evidence="3">The sequence shown here is derived from an EMBL/GenBank/DDBJ whole genome shotgun (WGS) entry which is preliminary data.</text>
</comment>
<feature type="transmembrane region" description="Helical" evidence="1">
    <location>
        <begin position="145"/>
        <end position="163"/>
    </location>
</feature>
<accession>A0A9P7A0D3</accession>
<reference evidence="3" key="1">
    <citation type="journal article" date="2020" name="New Phytol.">
        <title>Comparative genomics reveals dynamic genome evolution in host specialist ectomycorrhizal fungi.</title>
        <authorList>
            <person name="Lofgren L.A."/>
            <person name="Nguyen N.H."/>
            <person name="Vilgalys R."/>
            <person name="Ruytinx J."/>
            <person name="Liao H.L."/>
            <person name="Branco S."/>
            <person name="Kuo A."/>
            <person name="LaButti K."/>
            <person name="Lipzen A."/>
            <person name="Andreopoulos W."/>
            <person name="Pangilinan J."/>
            <person name="Riley R."/>
            <person name="Hundley H."/>
            <person name="Na H."/>
            <person name="Barry K."/>
            <person name="Grigoriev I.V."/>
            <person name="Stajich J.E."/>
            <person name="Kennedy P.G."/>
        </authorList>
    </citation>
    <scope>NUCLEOTIDE SEQUENCE</scope>
    <source>
        <strain evidence="3">DOB743</strain>
    </source>
</reference>
<name>A0A9P7A0D3_9AGAM</name>
<evidence type="ECO:0000256" key="1">
    <source>
        <dbReference type="SAM" id="Phobius"/>
    </source>
</evidence>
<dbReference type="InterPro" id="IPR045340">
    <property type="entry name" value="DUF6533"/>
</dbReference>
<feature type="transmembrane region" description="Helical" evidence="1">
    <location>
        <begin position="119"/>
        <end position="138"/>
    </location>
</feature>
<dbReference type="Proteomes" id="UP000714275">
    <property type="component" value="Unassembled WGS sequence"/>
</dbReference>
<dbReference type="EMBL" id="JABBWD010000013">
    <property type="protein sequence ID" value="KAG1779141.1"/>
    <property type="molecule type" value="Genomic_DNA"/>
</dbReference>
<keyword evidence="1" id="KW-0812">Transmembrane</keyword>
<feature type="domain" description="DUF6533" evidence="2">
    <location>
        <begin position="46"/>
        <end position="90"/>
    </location>
</feature>
<evidence type="ECO:0000313" key="3">
    <source>
        <dbReference type="EMBL" id="KAG1779141.1"/>
    </source>
</evidence>
<dbReference type="OrthoDB" id="2632012at2759"/>
<dbReference type="AlphaFoldDB" id="A0A9P7A0D3"/>
<feature type="transmembrane region" description="Helical" evidence="1">
    <location>
        <begin position="193"/>
        <end position="216"/>
    </location>
</feature>
<organism evidence="3 4">
    <name type="scientific">Suillus placidus</name>
    <dbReference type="NCBI Taxonomy" id="48579"/>
    <lineage>
        <taxon>Eukaryota</taxon>
        <taxon>Fungi</taxon>
        <taxon>Dikarya</taxon>
        <taxon>Basidiomycota</taxon>
        <taxon>Agaricomycotina</taxon>
        <taxon>Agaricomycetes</taxon>
        <taxon>Agaricomycetidae</taxon>
        <taxon>Boletales</taxon>
        <taxon>Suillineae</taxon>
        <taxon>Suillaceae</taxon>
        <taxon>Suillus</taxon>
    </lineage>
</organism>
<feature type="transmembrane region" description="Helical" evidence="1">
    <location>
        <begin position="79"/>
        <end position="99"/>
    </location>
</feature>
<keyword evidence="1" id="KW-0472">Membrane</keyword>
<feature type="transmembrane region" description="Helical" evidence="1">
    <location>
        <begin position="237"/>
        <end position="259"/>
    </location>
</feature>
<keyword evidence="1" id="KW-1133">Transmembrane helix</keyword>
<keyword evidence="4" id="KW-1185">Reference proteome</keyword>
<evidence type="ECO:0000259" key="2">
    <source>
        <dbReference type="Pfam" id="PF20151"/>
    </source>
</evidence>
<gene>
    <name evidence="3" type="ORF">EV702DRAFT_1267412</name>
</gene>
<evidence type="ECO:0000313" key="4">
    <source>
        <dbReference type="Proteomes" id="UP000714275"/>
    </source>
</evidence>
<dbReference type="Pfam" id="PF20151">
    <property type="entry name" value="DUF6533"/>
    <property type="match status" value="1"/>
</dbReference>
<sequence>MTMSAAVHGLHISWVWSEVDLHKLSSMSASWQVTQADPLSGLNLNYVYVVLVSLWSYDYILCLPDAVTFLVESRWGLGTFLYLTCSHLPFAFLILNLLVVFQPDSPISLCRTYNIINTYIGILTVVCAECIFILRAYAVWQRERWIAVCAVVSTIAYLVPVIVCLQEFNSSVSEPCWIPGISGYLDSGTSSRIFVAFSLVIVAELQILLFLLYRTVKSHGGWGIDNRLMLSLLRHNLLYCGCGLVFSLSVILAAIFLPFPVGHMLAECQVVIQSVMVTRMHRDFWRSDRLNASCGISADTSLTTWMARIPDFA</sequence>